<organism evidence="1 2">
    <name type="scientific">Giesbergeria anulus</name>
    <dbReference type="NCBI Taxonomy" id="180197"/>
    <lineage>
        <taxon>Bacteria</taxon>
        <taxon>Pseudomonadati</taxon>
        <taxon>Pseudomonadota</taxon>
        <taxon>Betaproteobacteria</taxon>
        <taxon>Burkholderiales</taxon>
        <taxon>Comamonadaceae</taxon>
        <taxon>Giesbergeria</taxon>
    </lineage>
</organism>
<sequence length="64" mass="7181">MHQNHVPNRQIARKPAGQRVEAFEACHKLGKGKLCVPSIFKTDDDTHARALVIRGNFSRILSLC</sequence>
<reference evidence="1 2" key="1">
    <citation type="submission" date="2016-10" db="EMBL/GenBank/DDBJ databases">
        <authorList>
            <person name="de Groot N.N."/>
        </authorList>
    </citation>
    <scope>NUCLEOTIDE SEQUENCE [LARGE SCALE GENOMIC DNA]</scope>
    <source>
        <strain evidence="1 2">ATCC 35958</strain>
    </source>
</reference>
<name>A0A1H9MVY5_9BURK</name>
<evidence type="ECO:0000313" key="2">
    <source>
        <dbReference type="Proteomes" id="UP000199766"/>
    </source>
</evidence>
<keyword evidence="2" id="KW-1185">Reference proteome</keyword>
<dbReference type="EMBL" id="FOGD01000006">
    <property type="protein sequence ID" value="SER27687.1"/>
    <property type="molecule type" value="Genomic_DNA"/>
</dbReference>
<dbReference type="Proteomes" id="UP000199766">
    <property type="component" value="Unassembled WGS sequence"/>
</dbReference>
<evidence type="ECO:0000313" key="1">
    <source>
        <dbReference type="EMBL" id="SER27687.1"/>
    </source>
</evidence>
<protein>
    <submittedName>
        <fullName evidence="1">Uncharacterized protein</fullName>
    </submittedName>
</protein>
<dbReference type="STRING" id="180197.SAMN02982919_02072"/>
<dbReference type="AlphaFoldDB" id="A0A1H9MVY5"/>
<gene>
    <name evidence="1" type="ORF">SAMN02982919_02072</name>
</gene>
<accession>A0A1H9MVY5</accession>
<proteinExistence type="predicted"/>